<sequence length="326" mass="35184">MRSVFSLLFLLAASVTPALAFCGAHTHLDRRAEGEAVEISSFGYTGTNGPLLWTQLDTANNGLCSTGSNQSPINMVEGQFQLISGSDIELTIPDVPEGAPFENLGTNVEVVMKDVGGQFVLEGKNYTLEQFHFHHPSEHVDNNVSLPMEMHMVFSTEAEEIAVIGVYIDLVDVVSVLELHILPRAVPSNLLETIFSSVGEIATPGTSTTTKPLIMSEVVTLLKGGNFQRYTGSLTTPPCSENVEWSVATEKLLLSKATYQAARDVIGFNARFPQNNLGEPNLLAIAMAGAQVSAETPVESPVEAPANTTAVRRRQRLQKKRGTSVE</sequence>
<evidence type="ECO:0000313" key="2">
    <source>
        <dbReference type="Proteomes" id="UP001497700"/>
    </source>
</evidence>
<accession>A0ACB9YY18</accession>
<name>A0ACB9YY18_9PEZI</name>
<dbReference type="EMBL" id="MU393487">
    <property type="protein sequence ID" value="KAI4864351.1"/>
    <property type="molecule type" value="Genomic_DNA"/>
</dbReference>
<reference evidence="1 2" key="1">
    <citation type="journal article" date="2022" name="New Phytol.">
        <title>Ecological generalism drives hyperdiversity of secondary metabolite gene clusters in xylarialean endophytes.</title>
        <authorList>
            <person name="Franco M.E.E."/>
            <person name="Wisecaver J.H."/>
            <person name="Arnold A.E."/>
            <person name="Ju Y.M."/>
            <person name="Slot J.C."/>
            <person name="Ahrendt S."/>
            <person name="Moore L.P."/>
            <person name="Eastman K.E."/>
            <person name="Scott K."/>
            <person name="Konkel Z."/>
            <person name="Mondo S.J."/>
            <person name="Kuo A."/>
            <person name="Hayes R.D."/>
            <person name="Haridas S."/>
            <person name="Andreopoulos B."/>
            <person name="Riley R."/>
            <person name="LaButti K."/>
            <person name="Pangilinan J."/>
            <person name="Lipzen A."/>
            <person name="Amirebrahimi M."/>
            <person name="Yan J."/>
            <person name="Adam C."/>
            <person name="Keymanesh K."/>
            <person name="Ng V."/>
            <person name="Louie K."/>
            <person name="Northen T."/>
            <person name="Drula E."/>
            <person name="Henrissat B."/>
            <person name="Hsieh H.M."/>
            <person name="Youens-Clark K."/>
            <person name="Lutzoni F."/>
            <person name="Miadlikowska J."/>
            <person name="Eastwood D.C."/>
            <person name="Hamelin R.C."/>
            <person name="Grigoriev I.V."/>
            <person name="U'Ren J.M."/>
        </authorList>
    </citation>
    <scope>NUCLEOTIDE SEQUENCE [LARGE SCALE GENOMIC DNA]</scope>
    <source>
        <strain evidence="1 2">CBS 119005</strain>
    </source>
</reference>
<comment type="caution">
    <text evidence="1">The sequence shown here is derived from an EMBL/GenBank/DDBJ whole genome shotgun (WGS) entry which is preliminary data.</text>
</comment>
<proteinExistence type="predicted"/>
<keyword evidence="2" id="KW-1185">Reference proteome</keyword>
<evidence type="ECO:0000313" key="1">
    <source>
        <dbReference type="EMBL" id="KAI4864351.1"/>
    </source>
</evidence>
<protein>
    <submittedName>
        <fullName evidence="1">Carbonic anhydrase</fullName>
    </submittedName>
</protein>
<dbReference type="Proteomes" id="UP001497700">
    <property type="component" value="Unassembled WGS sequence"/>
</dbReference>
<organism evidence="1 2">
    <name type="scientific">Hypoxylon rubiginosum</name>
    <dbReference type="NCBI Taxonomy" id="110542"/>
    <lineage>
        <taxon>Eukaryota</taxon>
        <taxon>Fungi</taxon>
        <taxon>Dikarya</taxon>
        <taxon>Ascomycota</taxon>
        <taxon>Pezizomycotina</taxon>
        <taxon>Sordariomycetes</taxon>
        <taxon>Xylariomycetidae</taxon>
        <taxon>Xylariales</taxon>
        <taxon>Hypoxylaceae</taxon>
        <taxon>Hypoxylon</taxon>
    </lineage>
</organism>
<gene>
    <name evidence="1" type="ORF">F4820DRAFT_335427</name>
</gene>